<proteinExistence type="predicted"/>
<feature type="compositionally biased region" description="Gly residues" evidence="1">
    <location>
        <begin position="1"/>
        <end position="18"/>
    </location>
</feature>
<feature type="region of interest" description="Disordered" evidence="1">
    <location>
        <begin position="129"/>
        <end position="152"/>
    </location>
</feature>
<evidence type="ECO:0000256" key="1">
    <source>
        <dbReference type="SAM" id="MobiDB-lite"/>
    </source>
</evidence>
<evidence type="ECO:0000313" key="3">
    <source>
        <dbReference type="Proteomes" id="UP000218209"/>
    </source>
</evidence>
<accession>A0A1X6NK14</accession>
<feature type="region of interest" description="Disordered" evidence="1">
    <location>
        <begin position="316"/>
        <end position="335"/>
    </location>
</feature>
<sequence length="335" mass="31789">MHPTSQGGGCGPPGGSTPGGSDYDYPVAAAAEARLAGPPRPGRSRAWASASPPADAGRAVAAARIASGDAADAAASVASAAAAVAEAAASAAAAAATAAAAVDELAELVTDASLPSVGTSLWAETASAPTCARLPAPPGSDATPPTTSRDGSAVPLEAASVARATTAAAAAVAAAQVAMVAASSSRTRSAAARVATAGTTLSVNAPVTPGGAAGAEAACGGHTPASPPTAHVARRLFDSPAVGHASPATTVSSPGVSVRQGLPSADPWWGELAEAGGGGDGRESSTVPVEAAASIEGGVVAGKAVANDRQASAKFPMSFDKVGENTPLGRRSPDE</sequence>
<keyword evidence="3" id="KW-1185">Reference proteome</keyword>
<evidence type="ECO:0000313" key="2">
    <source>
        <dbReference type="EMBL" id="OSX68880.1"/>
    </source>
</evidence>
<reference evidence="2 3" key="1">
    <citation type="submission" date="2017-03" db="EMBL/GenBank/DDBJ databases">
        <title>WGS assembly of Porphyra umbilicalis.</title>
        <authorList>
            <person name="Brawley S.H."/>
            <person name="Blouin N.A."/>
            <person name="Ficko-Blean E."/>
            <person name="Wheeler G.L."/>
            <person name="Lohr M."/>
            <person name="Goodson H.V."/>
            <person name="Jenkins J.W."/>
            <person name="Blaby-Haas C.E."/>
            <person name="Helliwell K.E."/>
            <person name="Chan C."/>
            <person name="Marriage T."/>
            <person name="Bhattacharya D."/>
            <person name="Klein A.S."/>
            <person name="Badis Y."/>
            <person name="Brodie J."/>
            <person name="Cao Y."/>
            <person name="Collen J."/>
            <person name="Dittami S.M."/>
            <person name="Gachon C.M."/>
            <person name="Green B.R."/>
            <person name="Karpowicz S."/>
            <person name="Kim J.W."/>
            <person name="Kudahl U."/>
            <person name="Lin S."/>
            <person name="Michel G."/>
            <person name="Mittag M."/>
            <person name="Olson B.J."/>
            <person name="Pangilinan J."/>
            <person name="Peng Y."/>
            <person name="Qiu H."/>
            <person name="Shu S."/>
            <person name="Singer J.T."/>
            <person name="Smith A.G."/>
            <person name="Sprecher B.N."/>
            <person name="Wagner V."/>
            <person name="Wang W."/>
            <person name="Wang Z.-Y."/>
            <person name="Yan J."/>
            <person name="Yarish C."/>
            <person name="Zoeuner-Riek S."/>
            <person name="Zhuang Y."/>
            <person name="Zou Y."/>
            <person name="Lindquist E.A."/>
            <person name="Grimwood J."/>
            <person name="Barry K."/>
            <person name="Rokhsar D.S."/>
            <person name="Schmutz J."/>
            <person name="Stiller J.W."/>
            <person name="Grossman A.R."/>
            <person name="Prochnik S.E."/>
        </authorList>
    </citation>
    <scope>NUCLEOTIDE SEQUENCE [LARGE SCALE GENOMIC DNA]</scope>
    <source>
        <strain evidence="2">4086291</strain>
    </source>
</reference>
<feature type="compositionally biased region" description="Low complexity" evidence="1">
    <location>
        <begin position="26"/>
        <end position="37"/>
    </location>
</feature>
<feature type="compositionally biased region" description="Low complexity" evidence="1">
    <location>
        <begin position="44"/>
        <end position="54"/>
    </location>
</feature>
<feature type="region of interest" description="Disordered" evidence="1">
    <location>
        <begin position="243"/>
        <end position="287"/>
    </location>
</feature>
<name>A0A1X6NK14_PORUM</name>
<dbReference type="Proteomes" id="UP000218209">
    <property type="component" value="Unassembled WGS sequence"/>
</dbReference>
<feature type="region of interest" description="Disordered" evidence="1">
    <location>
        <begin position="1"/>
        <end position="54"/>
    </location>
</feature>
<protein>
    <submittedName>
        <fullName evidence="2">Uncharacterized protein</fullName>
    </submittedName>
</protein>
<dbReference type="AlphaFoldDB" id="A0A1X6NK14"/>
<organism evidence="2 3">
    <name type="scientific">Porphyra umbilicalis</name>
    <name type="common">Purple laver</name>
    <name type="synonym">Red alga</name>
    <dbReference type="NCBI Taxonomy" id="2786"/>
    <lineage>
        <taxon>Eukaryota</taxon>
        <taxon>Rhodophyta</taxon>
        <taxon>Bangiophyceae</taxon>
        <taxon>Bangiales</taxon>
        <taxon>Bangiaceae</taxon>
        <taxon>Porphyra</taxon>
    </lineage>
</organism>
<gene>
    <name evidence="2" type="ORF">BU14_2133s0001</name>
</gene>
<dbReference type="EMBL" id="KV919995">
    <property type="protein sequence ID" value="OSX68880.1"/>
    <property type="molecule type" value="Genomic_DNA"/>
</dbReference>